<dbReference type="CDD" id="cd00336">
    <property type="entry name" value="Ribosomal_L22"/>
    <property type="match status" value="1"/>
</dbReference>
<comment type="subunit">
    <text evidence="7 9">Part of the 50S ribosomal subunit.</text>
</comment>
<dbReference type="PANTHER" id="PTHR13501">
    <property type="entry name" value="CHLOROPLAST 50S RIBOSOMAL PROTEIN L22-RELATED"/>
    <property type="match status" value="1"/>
</dbReference>
<organism evidence="11 12">
    <name type="scientific">candidate division TM6 bacterium JCVI TM6SC1</name>
    <dbReference type="NCBI Taxonomy" id="1306947"/>
    <lineage>
        <taxon>Bacteria</taxon>
        <taxon>Candidatus Babelota</taxon>
        <taxon>Vermiphilus</taxon>
    </lineage>
</organism>
<keyword evidence="2 7" id="KW-0699">rRNA-binding</keyword>
<dbReference type="InterPro" id="IPR047867">
    <property type="entry name" value="Ribosomal_uL22_bac/org-type"/>
</dbReference>
<evidence type="ECO:0000256" key="2">
    <source>
        <dbReference type="ARBA" id="ARBA00022730"/>
    </source>
</evidence>
<comment type="function">
    <text evidence="7 10">This protein binds specifically to 23S rRNA; its binding is stimulated by other ribosomal proteins, e.g., L4, L17, and L20. It is important during the early stages of 50S assembly. It makes multiple contacts with different domains of the 23S rRNA in the assembled 50S subunit and ribosome.</text>
</comment>
<reference evidence="11 12" key="1">
    <citation type="journal article" date="2013" name="Proc. Natl. Acad. Sci. U.S.A.">
        <title>Candidate phylum TM6 genome recovered from a hospital sink biofilm provides genomic insights into this uncultivated phylum.</title>
        <authorList>
            <person name="McLean J.S."/>
            <person name="Lombardo M.J."/>
            <person name="Badger J.H."/>
            <person name="Edlund A."/>
            <person name="Novotny M."/>
            <person name="Yee-Greenbaum J."/>
            <person name="Vyahhi N."/>
            <person name="Hall A.P."/>
            <person name="Yang Y."/>
            <person name="Dupont C.L."/>
            <person name="Ziegler M.G."/>
            <person name="Chitsaz H."/>
            <person name="Allen A.E."/>
            <person name="Yooseph S."/>
            <person name="Tesler G."/>
            <person name="Pevzner P.A."/>
            <person name="Friedman R.M."/>
            <person name="Nealson K.H."/>
            <person name="Venter J.C."/>
            <person name="Lasken R.S."/>
        </authorList>
    </citation>
    <scope>NUCLEOTIDE SEQUENCE [LARGE SCALE GENOMIC DNA]</scope>
    <source>
        <strain evidence="11 12">TM6SC1</strain>
    </source>
</reference>
<evidence type="ECO:0000313" key="12">
    <source>
        <dbReference type="Proteomes" id="UP000032214"/>
    </source>
</evidence>
<dbReference type="GO" id="GO:0003735">
    <property type="term" value="F:structural constituent of ribosome"/>
    <property type="evidence" value="ECO:0007669"/>
    <property type="project" value="InterPro"/>
</dbReference>
<dbReference type="HAMAP" id="MF_01331_B">
    <property type="entry name" value="Ribosomal_uL22_B"/>
    <property type="match status" value="1"/>
</dbReference>
<keyword evidence="4 7" id="KW-0689">Ribosomal protein</keyword>
<name>A0A0D2I2A8_9BACT</name>
<proteinExistence type="inferred from homology"/>
<evidence type="ECO:0000313" key="11">
    <source>
        <dbReference type="EMBL" id="KIX85290.1"/>
    </source>
</evidence>
<keyword evidence="12" id="KW-1185">Reference proteome</keyword>
<comment type="function">
    <text evidence="7">The globular domain of the protein is located near the polypeptide exit tunnel on the outside of the subunit, while an extended beta-hairpin is found that lines the wall of the exit tunnel in the center of the 70S ribosome.</text>
</comment>
<dbReference type="AlphaFoldDB" id="A0A0D2I2A8"/>
<accession>A0A0D2I2A8</accession>
<evidence type="ECO:0000256" key="5">
    <source>
        <dbReference type="ARBA" id="ARBA00023274"/>
    </source>
</evidence>
<dbReference type="InterPro" id="IPR005727">
    <property type="entry name" value="Ribosomal_uL22_bac/chlpt-type"/>
</dbReference>
<dbReference type="Gene3D" id="3.90.470.10">
    <property type="entry name" value="Ribosomal protein L22/L17"/>
    <property type="match status" value="1"/>
</dbReference>
<evidence type="ECO:0000256" key="1">
    <source>
        <dbReference type="ARBA" id="ARBA00009451"/>
    </source>
</evidence>
<keyword evidence="3 7" id="KW-0694">RNA-binding</keyword>
<sequence>MQFHAKARFIRISPYKLRPLIDVVRGKNAAYALAWLSTYPVKRVVPIKKMIESAVANARQKQSVDARDLVIKTIFIDQGPIIRYFKPGAMGRANVYRKRLSHMNVVLELVNT</sequence>
<dbReference type="NCBIfam" id="TIGR01044">
    <property type="entry name" value="rplV_bact"/>
    <property type="match status" value="1"/>
</dbReference>
<dbReference type="Pfam" id="PF00237">
    <property type="entry name" value="Ribosomal_L22"/>
    <property type="match status" value="1"/>
</dbReference>
<evidence type="ECO:0000256" key="9">
    <source>
        <dbReference type="RuleBase" id="RU004006"/>
    </source>
</evidence>
<evidence type="ECO:0000256" key="4">
    <source>
        <dbReference type="ARBA" id="ARBA00022980"/>
    </source>
</evidence>
<dbReference type="eggNOG" id="COG0091">
    <property type="taxonomic scope" value="Bacteria"/>
</dbReference>
<protein>
    <recommendedName>
        <fullName evidence="6 7">Large ribosomal subunit protein uL22</fullName>
    </recommendedName>
</protein>
<comment type="similarity">
    <text evidence="1 7 8">Belongs to the universal ribosomal protein uL22 family.</text>
</comment>
<dbReference type="SUPFAM" id="SSF54843">
    <property type="entry name" value="Ribosomal protein L22"/>
    <property type="match status" value="1"/>
</dbReference>
<dbReference type="GO" id="GO:0019843">
    <property type="term" value="F:rRNA binding"/>
    <property type="evidence" value="ECO:0007669"/>
    <property type="project" value="UniProtKB-UniRule"/>
</dbReference>
<dbReference type="GO" id="GO:0022625">
    <property type="term" value="C:cytosolic large ribosomal subunit"/>
    <property type="evidence" value="ECO:0007669"/>
    <property type="project" value="TreeGrafter"/>
</dbReference>
<keyword evidence="5 7" id="KW-0687">Ribonucleoprotein</keyword>
<dbReference type="InterPro" id="IPR036394">
    <property type="entry name" value="Ribosomal_uL22_sf"/>
</dbReference>
<dbReference type="PANTHER" id="PTHR13501:SF8">
    <property type="entry name" value="LARGE RIBOSOMAL SUBUNIT PROTEIN UL22M"/>
    <property type="match status" value="1"/>
</dbReference>
<evidence type="ECO:0000256" key="6">
    <source>
        <dbReference type="ARBA" id="ARBA00035207"/>
    </source>
</evidence>
<evidence type="ECO:0000256" key="7">
    <source>
        <dbReference type="HAMAP-Rule" id="MF_01331"/>
    </source>
</evidence>
<evidence type="ECO:0000256" key="10">
    <source>
        <dbReference type="RuleBase" id="RU004008"/>
    </source>
</evidence>
<dbReference type="EMBL" id="ARQD01000002">
    <property type="protein sequence ID" value="KIX85290.1"/>
    <property type="molecule type" value="Genomic_DNA"/>
</dbReference>
<evidence type="ECO:0000256" key="3">
    <source>
        <dbReference type="ARBA" id="ARBA00022884"/>
    </source>
</evidence>
<dbReference type="InterPro" id="IPR001063">
    <property type="entry name" value="Ribosomal_uL22"/>
</dbReference>
<comment type="caution">
    <text evidence="11">The sequence shown here is derived from an EMBL/GenBank/DDBJ whole genome shotgun (WGS) entry which is preliminary data.</text>
</comment>
<evidence type="ECO:0000256" key="8">
    <source>
        <dbReference type="RuleBase" id="RU004005"/>
    </source>
</evidence>
<dbReference type="STRING" id="1306947.J120_03220"/>
<dbReference type="Proteomes" id="UP000032214">
    <property type="component" value="Unassembled WGS sequence"/>
</dbReference>
<dbReference type="GO" id="GO:0006412">
    <property type="term" value="P:translation"/>
    <property type="evidence" value="ECO:0007669"/>
    <property type="project" value="UniProtKB-UniRule"/>
</dbReference>
<gene>
    <name evidence="7" type="primary">rplV</name>
    <name evidence="11" type="ORF">J120_03220</name>
</gene>